<feature type="binding site" evidence="4">
    <location>
        <begin position="89"/>
        <end position="93"/>
    </location>
    <ligand>
        <name>substrate</name>
    </ligand>
</feature>
<dbReference type="STRING" id="869212.Turpa_2214"/>
<feature type="active site" description="Nucleophile" evidence="4">
    <location>
        <position position="264"/>
    </location>
</feature>
<reference evidence="6 7" key="1">
    <citation type="submission" date="2012-06" db="EMBL/GenBank/DDBJ databases">
        <title>The complete chromosome of genome of Turneriella parva DSM 21527.</title>
        <authorList>
            <consortium name="US DOE Joint Genome Institute (JGI-PGF)"/>
            <person name="Lucas S."/>
            <person name="Han J."/>
            <person name="Lapidus A."/>
            <person name="Bruce D."/>
            <person name="Goodwin L."/>
            <person name="Pitluck S."/>
            <person name="Peters L."/>
            <person name="Kyrpides N."/>
            <person name="Mavromatis K."/>
            <person name="Ivanova N."/>
            <person name="Mikhailova N."/>
            <person name="Chertkov O."/>
            <person name="Detter J.C."/>
            <person name="Tapia R."/>
            <person name="Han C."/>
            <person name="Land M."/>
            <person name="Hauser L."/>
            <person name="Markowitz V."/>
            <person name="Cheng J.-F."/>
            <person name="Hugenholtz P."/>
            <person name="Woyke T."/>
            <person name="Wu D."/>
            <person name="Gronow S."/>
            <person name="Wellnitz S."/>
            <person name="Brambilla E."/>
            <person name="Klenk H.-P."/>
            <person name="Eisen J.A."/>
        </authorList>
    </citation>
    <scope>NUCLEOTIDE SEQUENCE [LARGE SCALE GENOMIC DNA]</scope>
    <source>
        <strain evidence="7">ATCC BAA-1111 / DSM 21527 / NCTC 11395 / H</strain>
    </source>
</reference>
<dbReference type="PATRIC" id="fig|869212.3.peg.2227"/>
<dbReference type="GO" id="GO:0005829">
    <property type="term" value="C:cytosol"/>
    <property type="evidence" value="ECO:0007669"/>
    <property type="project" value="TreeGrafter"/>
</dbReference>
<keyword evidence="4" id="KW-0479">Metal-binding</keyword>
<dbReference type="Gene3D" id="3.20.20.105">
    <property type="entry name" value="Queuine tRNA-ribosyltransferase-like"/>
    <property type="match status" value="1"/>
</dbReference>
<dbReference type="OrthoDB" id="9805417at2"/>
<dbReference type="KEGG" id="tpx:Turpa_2214"/>
<keyword evidence="4" id="KW-0862">Zinc</keyword>
<comment type="catalytic activity">
    <reaction evidence="4">
        <text>7-aminomethyl-7-carbaguanine + guanosine(34) in tRNA = 7-aminomethyl-7-carbaguanosine(34) in tRNA + guanine</text>
        <dbReference type="Rhea" id="RHEA:24104"/>
        <dbReference type="Rhea" id="RHEA-COMP:10341"/>
        <dbReference type="Rhea" id="RHEA-COMP:10342"/>
        <dbReference type="ChEBI" id="CHEBI:16235"/>
        <dbReference type="ChEBI" id="CHEBI:58703"/>
        <dbReference type="ChEBI" id="CHEBI:74269"/>
        <dbReference type="ChEBI" id="CHEBI:82833"/>
        <dbReference type="EC" id="2.4.2.29"/>
    </reaction>
</comment>
<dbReference type="GO" id="GO:0046872">
    <property type="term" value="F:metal ion binding"/>
    <property type="evidence" value="ECO:0007669"/>
    <property type="project" value="UniProtKB-KW"/>
</dbReference>
<organism evidence="6 7">
    <name type="scientific">Turneriella parva (strain ATCC BAA-1111 / DSM 21527 / NCTC 11395 / H)</name>
    <name type="common">Leptospira parva</name>
    <dbReference type="NCBI Taxonomy" id="869212"/>
    <lineage>
        <taxon>Bacteria</taxon>
        <taxon>Pseudomonadati</taxon>
        <taxon>Spirochaetota</taxon>
        <taxon>Spirochaetia</taxon>
        <taxon>Leptospirales</taxon>
        <taxon>Leptospiraceae</taxon>
        <taxon>Turneriella</taxon>
    </lineage>
</organism>
<protein>
    <recommendedName>
        <fullName evidence="4">Queuine tRNA-ribosyltransferase</fullName>
        <ecNumber evidence="4">2.4.2.29</ecNumber>
    </recommendedName>
    <alternativeName>
        <fullName evidence="4">Guanine insertion enzyme</fullName>
    </alternativeName>
    <alternativeName>
        <fullName evidence="4">tRNA-guanine transglycosylase</fullName>
    </alternativeName>
</protein>
<comment type="function">
    <text evidence="4">Catalyzes the base-exchange of a guanine (G) residue with the queuine precursor 7-aminomethyl-7-deazaguanine (PreQ1) at position 34 (anticodon wobble position) in tRNAs with GU(N) anticodons (tRNA-Asp, -Asn, -His and -Tyr). Catalysis occurs through a double-displacement mechanism. The nucleophile active site attacks the C1' of nucleotide 34 to detach the guanine base from the RNA, forming a covalent enzyme-RNA intermediate. The proton acceptor active site deprotonates the incoming PreQ1, allowing a nucleophilic attack on the C1' of the ribose to form the product. After dissociation, two additional enzymatic reactions on the tRNA convert PreQ1 to queuine (Q), resulting in the hypermodified nucleoside queuosine (7-(((4,5-cis-dihydroxy-2-cyclopenten-1-yl)amino)methyl)-7-deazaguanosine).</text>
</comment>
<feature type="domain" description="tRNA-guanine(15) transglycosylase-like" evidence="5">
    <location>
        <begin position="11"/>
        <end position="363"/>
    </location>
</feature>
<comment type="subunit">
    <text evidence="4">Homodimer. Within each dimer, one monomer is responsible for RNA recognition and catalysis, while the other monomer binds to the replacement base PreQ1.</text>
</comment>
<keyword evidence="7" id="KW-1185">Reference proteome</keyword>
<keyword evidence="1 4" id="KW-0328">Glycosyltransferase</keyword>
<dbReference type="PANTHER" id="PTHR46499">
    <property type="entry name" value="QUEUINE TRNA-RIBOSYLTRANSFERASE"/>
    <property type="match status" value="1"/>
</dbReference>
<keyword evidence="2 4" id="KW-0808">Transferase</keyword>
<dbReference type="InterPro" id="IPR036511">
    <property type="entry name" value="TGT-like_sf"/>
</dbReference>
<feature type="binding site" evidence="4">
    <location>
        <position position="187"/>
    </location>
    <ligand>
        <name>substrate</name>
    </ligand>
</feature>
<feature type="region of interest" description="RNA binding; important for wobble base 34 recognition" evidence="4">
    <location>
        <begin position="269"/>
        <end position="273"/>
    </location>
</feature>
<feature type="binding site" evidence="4">
    <location>
        <position position="304"/>
    </location>
    <ligand>
        <name>Zn(2+)</name>
        <dbReference type="ChEBI" id="CHEBI:29105"/>
    </ligand>
</feature>
<comment type="similarity">
    <text evidence="4">Belongs to the queuine tRNA-ribosyltransferase family.</text>
</comment>
<dbReference type="Pfam" id="PF01702">
    <property type="entry name" value="TGT"/>
    <property type="match status" value="1"/>
</dbReference>
<keyword evidence="4" id="KW-0671">Queuosine biosynthesis</keyword>
<dbReference type="InterPro" id="IPR004803">
    <property type="entry name" value="TGT"/>
</dbReference>
<dbReference type="PANTHER" id="PTHR46499:SF1">
    <property type="entry name" value="QUEUINE TRNA-RIBOSYLTRANSFERASE"/>
    <property type="match status" value="1"/>
</dbReference>
<dbReference type="InterPro" id="IPR002616">
    <property type="entry name" value="tRNA_ribo_trans-like"/>
</dbReference>
<dbReference type="NCBIfam" id="TIGR00430">
    <property type="entry name" value="Q_tRNA_tgt"/>
    <property type="match status" value="1"/>
</dbReference>
<dbReference type="EC" id="2.4.2.29" evidence="4"/>
<evidence type="ECO:0000256" key="2">
    <source>
        <dbReference type="ARBA" id="ARBA00022679"/>
    </source>
</evidence>
<sequence>MKFETLATDGAARAGTLQLRDAKILTPIFMPVGTQATVKAISQDDLEEIGYRLILGNTYHLYLRPGAETLRQAGGIHKFMSWPHAVLTDSGGYQAFSLSKNVKLKDHGVIFRSHLDGSEHIFSPESTISIERDIGADIIMPIDDCAPYPADDKRLKESLARTHRWLAECKKYWLREPRHQHLFGIAQGGVNPLLRADSAKACADLDLPGYAIGGLSVGEPLEYYVPSLAAAIEHLPKEKPRYVMGVGTIPELLNGVALGVDMFDCVLPTRNARNGQVFTSVGKVNLRNLKHAQSDSPIDPECSCKVCKKYSLGYIRHLHKQNEILGLMLSTYHNLYFMHGFMRQMRHAIQAQNFEQFRTHWLRLFAPV</sequence>
<evidence type="ECO:0000256" key="1">
    <source>
        <dbReference type="ARBA" id="ARBA00022676"/>
    </source>
</evidence>
<dbReference type="NCBIfam" id="TIGR00449">
    <property type="entry name" value="tgt_general"/>
    <property type="match status" value="1"/>
</dbReference>
<evidence type="ECO:0000256" key="4">
    <source>
        <dbReference type="HAMAP-Rule" id="MF_00168"/>
    </source>
</evidence>
<comment type="cofactor">
    <cofactor evidence="4">
        <name>Zn(2+)</name>
        <dbReference type="ChEBI" id="CHEBI:29105"/>
    </cofactor>
    <text evidence="4">Binds 1 zinc ion per subunit.</text>
</comment>
<proteinExistence type="inferred from homology"/>
<dbReference type="GO" id="GO:0008479">
    <property type="term" value="F:tRNA-guanosine(34) queuine transglycosylase activity"/>
    <property type="evidence" value="ECO:0007669"/>
    <property type="project" value="UniProtKB-UniRule"/>
</dbReference>
<comment type="pathway">
    <text evidence="4">tRNA modification; tRNA-queuosine biosynthesis.</text>
</comment>
<feature type="region of interest" description="RNA binding" evidence="4">
    <location>
        <begin position="245"/>
        <end position="251"/>
    </location>
</feature>
<evidence type="ECO:0000256" key="3">
    <source>
        <dbReference type="ARBA" id="ARBA00022694"/>
    </source>
</evidence>
<dbReference type="EMBL" id="CP002959">
    <property type="protein sequence ID" value="AFM12859.1"/>
    <property type="molecule type" value="Genomic_DNA"/>
</dbReference>
<accession>I4B6F2</accession>
<dbReference type="InterPro" id="IPR050076">
    <property type="entry name" value="ArchSynthase1/Queuine_TRR"/>
</dbReference>
<dbReference type="UniPathway" id="UPA00392"/>
<evidence type="ECO:0000313" key="7">
    <source>
        <dbReference type="Proteomes" id="UP000006048"/>
    </source>
</evidence>
<feature type="active site" description="Proton acceptor" evidence="4">
    <location>
        <position position="89"/>
    </location>
</feature>
<dbReference type="GO" id="GO:0008616">
    <property type="term" value="P:tRNA queuosine(34) biosynthetic process"/>
    <property type="evidence" value="ECO:0007669"/>
    <property type="project" value="UniProtKB-UniRule"/>
</dbReference>
<dbReference type="Proteomes" id="UP000006048">
    <property type="component" value="Chromosome"/>
</dbReference>
<feature type="binding site" evidence="4">
    <location>
        <position position="214"/>
    </location>
    <ligand>
        <name>substrate</name>
    </ligand>
</feature>
<dbReference type="HOGENOM" id="CLU_022060_0_1_12"/>
<name>I4B6F2_TURPD</name>
<dbReference type="AlphaFoldDB" id="I4B6F2"/>
<feature type="binding site" evidence="4">
    <location>
        <position position="333"/>
    </location>
    <ligand>
        <name>Zn(2+)</name>
        <dbReference type="ChEBI" id="CHEBI:29105"/>
    </ligand>
</feature>
<feature type="binding site" evidence="4">
    <location>
        <position position="302"/>
    </location>
    <ligand>
        <name>Zn(2+)</name>
        <dbReference type="ChEBI" id="CHEBI:29105"/>
    </ligand>
</feature>
<dbReference type="SUPFAM" id="SSF51713">
    <property type="entry name" value="tRNA-guanine transglycosylase"/>
    <property type="match status" value="1"/>
</dbReference>
<feature type="binding site" evidence="4">
    <location>
        <position position="143"/>
    </location>
    <ligand>
        <name>substrate</name>
    </ligand>
</feature>
<evidence type="ECO:0000259" key="5">
    <source>
        <dbReference type="Pfam" id="PF01702"/>
    </source>
</evidence>
<feature type="binding site" evidence="4">
    <location>
        <position position="307"/>
    </location>
    <ligand>
        <name>Zn(2+)</name>
        <dbReference type="ChEBI" id="CHEBI:29105"/>
    </ligand>
</feature>
<keyword evidence="3 4" id="KW-0819">tRNA processing</keyword>
<gene>
    <name evidence="4" type="primary">tgt</name>
    <name evidence="6" type="ordered locus">Turpa_2214</name>
</gene>
<evidence type="ECO:0000313" key="6">
    <source>
        <dbReference type="EMBL" id="AFM12859.1"/>
    </source>
</evidence>
<dbReference type="RefSeq" id="WP_014803365.1">
    <property type="nucleotide sequence ID" value="NC_018020.1"/>
</dbReference>
<dbReference type="HAMAP" id="MF_00168">
    <property type="entry name" value="Q_tRNA_Tgt"/>
    <property type="match status" value="1"/>
</dbReference>